<reference evidence="1" key="1">
    <citation type="submission" date="2018-05" db="EMBL/GenBank/DDBJ databases">
        <authorList>
            <person name="Lanie J.A."/>
            <person name="Ng W.-L."/>
            <person name="Kazmierczak K.M."/>
            <person name="Andrzejewski T.M."/>
            <person name="Davidsen T.M."/>
            <person name="Wayne K.J."/>
            <person name="Tettelin H."/>
            <person name="Glass J.I."/>
            <person name="Rusch D."/>
            <person name="Podicherti R."/>
            <person name="Tsui H.-C.T."/>
            <person name="Winkler M.E."/>
        </authorList>
    </citation>
    <scope>NUCLEOTIDE SEQUENCE</scope>
</reference>
<proteinExistence type="predicted"/>
<protein>
    <submittedName>
        <fullName evidence="1">Uncharacterized protein</fullName>
    </submittedName>
</protein>
<gene>
    <name evidence="1" type="ORF">METZ01_LOCUS119025</name>
</gene>
<evidence type="ECO:0000313" key="1">
    <source>
        <dbReference type="EMBL" id="SVA66171.1"/>
    </source>
</evidence>
<dbReference type="EMBL" id="UINC01015773">
    <property type="protein sequence ID" value="SVA66171.1"/>
    <property type="molecule type" value="Genomic_DNA"/>
</dbReference>
<name>A0A381XP34_9ZZZZ</name>
<feature type="non-terminal residue" evidence="1">
    <location>
        <position position="1"/>
    </location>
</feature>
<dbReference type="AlphaFoldDB" id="A0A381XP34"/>
<accession>A0A381XP34</accession>
<sequence length="26" mass="3122">VNIRYQKDVEEKEAEQGEWFPSDLVI</sequence>
<organism evidence="1">
    <name type="scientific">marine metagenome</name>
    <dbReference type="NCBI Taxonomy" id="408172"/>
    <lineage>
        <taxon>unclassified sequences</taxon>
        <taxon>metagenomes</taxon>
        <taxon>ecological metagenomes</taxon>
    </lineage>
</organism>